<keyword evidence="4" id="KW-0808">Transferase</keyword>
<keyword evidence="7 8" id="KW-0472">Membrane</keyword>
<evidence type="ECO:0000256" key="2">
    <source>
        <dbReference type="ARBA" id="ARBA00022475"/>
    </source>
</evidence>
<evidence type="ECO:0000256" key="7">
    <source>
        <dbReference type="ARBA" id="ARBA00023136"/>
    </source>
</evidence>
<evidence type="ECO:0000256" key="5">
    <source>
        <dbReference type="ARBA" id="ARBA00022692"/>
    </source>
</evidence>
<feature type="transmembrane region" description="Helical" evidence="8">
    <location>
        <begin position="414"/>
        <end position="434"/>
    </location>
</feature>
<dbReference type="Proteomes" id="UP000229054">
    <property type="component" value="Unassembled WGS sequence"/>
</dbReference>
<feature type="domain" description="Glycosyltransferase RgtA/B/C/D-like" evidence="9">
    <location>
        <begin position="126"/>
        <end position="268"/>
    </location>
</feature>
<dbReference type="PANTHER" id="PTHR33908:SF11">
    <property type="entry name" value="MEMBRANE PROTEIN"/>
    <property type="match status" value="1"/>
</dbReference>
<evidence type="ECO:0000256" key="4">
    <source>
        <dbReference type="ARBA" id="ARBA00022679"/>
    </source>
</evidence>
<keyword evidence="2" id="KW-1003">Cell membrane</keyword>
<feature type="transmembrane region" description="Helical" evidence="8">
    <location>
        <begin position="205"/>
        <end position="238"/>
    </location>
</feature>
<accession>A0A2G9YU85</accession>
<feature type="transmembrane region" description="Helical" evidence="8">
    <location>
        <begin position="125"/>
        <end position="143"/>
    </location>
</feature>
<dbReference type="GO" id="GO:0009103">
    <property type="term" value="P:lipopolysaccharide biosynthetic process"/>
    <property type="evidence" value="ECO:0007669"/>
    <property type="project" value="UniProtKB-ARBA"/>
</dbReference>
<feature type="transmembrane region" description="Helical" evidence="8">
    <location>
        <begin position="250"/>
        <end position="271"/>
    </location>
</feature>
<comment type="caution">
    <text evidence="10">The sequence shown here is derived from an EMBL/GenBank/DDBJ whole genome shotgun (WGS) entry which is preliminary data.</text>
</comment>
<feature type="transmembrane region" description="Helical" evidence="8">
    <location>
        <begin position="446"/>
        <end position="469"/>
    </location>
</feature>
<feature type="transmembrane region" description="Helical" evidence="8">
    <location>
        <begin position="360"/>
        <end position="378"/>
    </location>
</feature>
<dbReference type="PANTHER" id="PTHR33908">
    <property type="entry name" value="MANNOSYLTRANSFERASE YKCB-RELATED"/>
    <property type="match status" value="1"/>
</dbReference>
<evidence type="ECO:0000259" key="9">
    <source>
        <dbReference type="Pfam" id="PF13231"/>
    </source>
</evidence>
<dbReference type="GO" id="GO:0016763">
    <property type="term" value="F:pentosyltransferase activity"/>
    <property type="evidence" value="ECO:0007669"/>
    <property type="project" value="TreeGrafter"/>
</dbReference>
<feature type="transmembrane region" description="Helical" evidence="8">
    <location>
        <begin position="20"/>
        <end position="37"/>
    </location>
</feature>
<dbReference type="AlphaFoldDB" id="A0A2G9YU85"/>
<evidence type="ECO:0000256" key="6">
    <source>
        <dbReference type="ARBA" id="ARBA00022989"/>
    </source>
</evidence>
<feature type="transmembrane region" description="Helical" evidence="8">
    <location>
        <begin position="390"/>
        <end position="408"/>
    </location>
</feature>
<evidence type="ECO:0000256" key="8">
    <source>
        <dbReference type="SAM" id="Phobius"/>
    </source>
</evidence>
<reference evidence="10 11" key="1">
    <citation type="submission" date="2017-09" db="EMBL/GenBank/DDBJ databases">
        <title>Depth-based differentiation of microbial function through sediment-hosted aquifers and enrichment of novel symbionts in the deep terrestrial subsurface.</title>
        <authorList>
            <person name="Probst A.J."/>
            <person name="Ladd B."/>
            <person name="Jarett J.K."/>
            <person name="Geller-Mcgrath D.E."/>
            <person name="Sieber C.M."/>
            <person name="Emerson J.B."/>
            <person name="Anantharaman K."/>
            <person name="Thomas B.C."/>
            <person name="Malmstrom R."/>
            <person name="Stieglmeier M."/>
            <person name="Klingl A."/>
            <person name="Woyke T."/>
            <person name="Ryan C.M."/>
            <person name="Banfield J.F."/>
        </authorList>
    </citation>
    <scope>NUCLEOTIDE SEQUENCE [LARGE SCALE GENOMIC DNA]</scope>
    <source>
        <strain evidence="10">CG23_combo_of_CG06-09_8_20_14_all_39_25</strain>
    </source>
</reference>
<feature type="transmembrane region" description="Helical" evidence="8">
    <location>
        <begin position="174"/>
        <end position="193"/>
    </location>
</feature>
<dbReference type="InterPro" id="IPR050297">
    <property type="entry name" value="LipidA_mod_glycosyltrf_83"/>
</dbReference>
<feature type="transmembrane region" description="Helical" evidence="8">
    <location>
        <begin position="149"/>
        <end position="169"/>
    </location>
</feature>
<dbReference type="EMBL" id="PCRN01000055">
    <property type="protein sequence ID" value="PIP22303.1"/>
    <property type="molecule type" value="Genomic_DNA"/>
</dbReference>
<evidence type="ECO:0000313" key="10">
    <source>
        <dbReference type="EMBL" id="PIP22303.1"/>
    </source>
</evidence>
<proteinExistence type="predicted"/>
<dbReference type="GO" id="GO:0005886">
    <property type="term" value="C:plasma membrane"/>
    <property type="evidence" value="ECO:0007669"/>
    <property type="project" value="UniProtKB-SubCell"/>
</dbReference>
<dbReference type="Pfam" id="PF13231">
    <property type="entry name" value="PMT_2"/>
    <property type="match status" value="1"/>
</dbReference>
<evidence type="ECO:0000256" key="3">
    <source>
        <dbReference type="ARBA" id="ARBA00022676"/>
    </source>
</evidence>
<keyword evidence="3" id="KW-0328">Glycosyltransferase</keyword>
<name>A0A2G9YU85_9BACT</name>
<keyword evidence="6 8" id="KW-1133">Transmembrane helix</keyword>
<gene>
    <name evidence="10" type="ORF">COX38_01375</name>
</gene>
<evidence type="ECO:0000313" key="11">
    <source>
        <dbReference type="Proteomes" id="UP000229054"/>
    </source>
</evidence>
<protein>
    <recommendedName>
        <fullName evidence="9">Glycosyltransferase RgtA/B/C/D-like domain-containing protein</fullName>
    </recommendedName>
</protein>
<organism evidence="10 11">
    <name type="scientific">Candidatus Nealsonbacteria bacterium CG23_combo_of_CG06-09_8_20_14_all_39_25</name>
    <dbReference type="NCBI Taxonomy" id="1974723"/>
    <lineage>
        <taxon>Bacteria</taxon>
        <taxon>Candidatus Nealsoniibacteriota</taxon>
    </lineage>
</organism>
<comment type="subcellular location">
    <subcellularLocation>
        <location evidence="1">Cell membrane</location>
        <topology evidence="1">Multi-pass membrane protein</topology>
    </subcellularLocation>
</comment>
<sequence>MSNKLGEELRSSSPFAKARVTNVIAAFLLLLMFALAVTSMAGDSATMDEVAHLPAGYSYLTQKDMRLNPEHPPLIKDLAAAPLLFIQGIKFPSEIKDWKEDINGQWEFGYNFLYKTGNPADKMIFWGRIPMVLILILLGFYVFKWARELFGNKAGLLALFFFSFSPTFLAHGRLVTTDVGAAAGAFIAVYYFIKFLKNPGKRNIIIAGVAFGAAMLCKFSLVLLVPFFALITLAWACFCSETKPRIKTVFKYIGLALLVGIIGMVLIWPVYQYHVWNYPAERQVKDTEFLLSSFGNRNLANLVAWLADKPVLRAYAQYALGVLLVMQRGAGGHTTYFLGEISAAGWKNYFPIVYSIKVPLAFHILTIISLLYAAWLFKKKGWIKNHFTELSMLLFIGIYWAASLASNLNIGVRHLLPVFPFAFLLVSGMTINLAEKRSFLKIKYAGLAILLLWQAISVASIYPHFLAYFNELAGGPNRGYIYTVDSNLDWGQGLKRLKNWVDKNLPQNQQIYVDYFGGGDAQYYLKEKFVPWQGQRDSKDFPKGNYLAVSATLLQGGWGKPGPGFDQPTGYYQWLSAYQPVAKIGYSIFVYYINQ</sequence>
<dbReference type="InterPro" id="IPR038731">
    <property type="entry name" value="RgtA/B/C-like"/>
</dbReference>
<keyword evidence="5 8" id="KW-0812">Transmembrane</keyword>
<evidence type="ECO:0000256" key="1">
    <source>
        <dbReference type="ARBA" id="ARBA00004651"/>
    </source>
</evidence>